<comment type="caution">
    <text evidence="2">The sequence shown here is derived from an EMBL/GenBank/DDBJ whole genome shotgun (WGS) entry which is preliminary data.</text>
</comment>
<evidence type="ECO:0000313" key="3">
    <source>
        <dbReference type="Proteomes" id="UP001501822"/>
    </source>
</evidence>
<keyword evidence="1" id="KW-0472">Membrane</keyword>
<reference evidence="2 3" key="1">
    <citation type="journal article" date="2019" name="Int. J. Syst. Evol. Microbiol.">
        <title>The Global Catalogue of Microorganisms (GCM) 10K type strain sequencing project: providing services to taxonomists for standard genome sequencing and annotation.</title>
        <authorList>
            <consortium name="The Broad Institute Genomics Platform"/>
            <consortium name="The Broad Institute Genome Sequencing Center for Infectious Disease"/>
            <person name="Wu L."/>
            <person name="Ma J."/>
        </authorList>
    </citation>
    <scope>NUCLEOTIDE SEQUENCE [LARGE SCALE GENOMIC DNA]</scope>
    <source>
        <strain evidence="2 3">JCM 3146</strain>
    </source>
</reference>
<evidence type="ECO:0000313" key="2">
    <source>
        <dbReference type="EMBL" id="GAA0345495.1"/>
    </source>
</evidence>
<feature type="transmembrane region" description="Helical" evidence="1">
    <location>
        <begin position="12"/>
        <end position="31"/>
    </location>
</feature>
<name>A0ABN0WS95_9ACTN</name>
<organism evidence="2 3">
    <name type="scientific">Actinoallomurus spadix</name>
    <dbReference type="NCBI Taxonomy" id="79912"/>
    <lineage>
        <taxon>Bacteria</taxon>
        <taxon>Bacillati</taxon>
        <taxon>Actinomycetota</taxon>
        <taxon>Actinomycetes</taxon>
        <taxon>Streptosporangiales</taxon>
        <taxon>Thermomonosporaceae</taxon>
        <taxon>Actinoallomurus</taxon>
    </lineage>
</organism>
<keyword evidence="1" id="KW-0812">Transmembrane</keyword>
<dbReference type="RefSeq" id="WP_252808405.1">
    <property type="nucleotide sequence ID" value="NZ_BAAABM010000037.1"/>
</dbReference>
<sequence>MTLLVRLRPNGPYLLFTLAAVAVLVFGLVRADLLGTVVAVCGGVLLVLFGGPVLVSTVFRVPVLAVDESGIRLPLMGVRLSWDEVVDVRRSAALRGNRSTPVLLIVPTAPEVVVDRVRPWLFREARGNLARYGTPIVLSDRSLDHSLDDIAAAVRRQWPGNGVRGEAGSPSAR</sequence>
<dbReference type="EMBL" id="BAAABM010000037">
    <property type="protein sequence ID" value="GAA0345495.1"/>
    <property type="molecule type" value="Genomic_DNA"/>
</dbReference>
<evidence type="ECO:0000256" key="1">
    <source>
        <dbReference type="SAM" id="Phobius"/>
    </source>
</evidence>
<evidence type="ECO:0008006" key="4">
    <source>
        <dbReference type="Google" id="ProtNLM"/>
    </source>
</evidence>
<proteinExistence type="predicted"/>
<keyword evidence="3" id="KW-1185">Reference proteome</keyword>
<protein>
    <recommendedName>
        <fullName evidence="4">PH domain-containing protein</fullName>
    </recommendedName>
</protein>
<feature type="transmembrane region" description="Helical" evidence="1">
    <location>
        <begin position="37"/>
        <end position="59"/>
    </location>
</feature>
<keyword evidence="1" id="KW-1133">Transmembrane helix</keyword>
<accession>A0ABN0WS95</accession>
<dbReference type="Proteomes" id="UP001501822">
    <property type="component" value="Unassembled WGS sequence"/>
</dbReference>
<gene>
    <name evidence="2" type="ORF">GCM10010151_38800</name>
</gene>